<dbReference type="GO" id="GO:0004672">
    <property type="term" value="F:protein kinase activity"/>
    <property type="evidence" value="ECO:0007669"/>
    <property type="project" value="InterPro"/>
</dbReference>
<evidence type="ECO:0000256" key="14">
    <source>
        <dbReference type="ARBA" id="ARBA00023012"/>
    </source>
</evidence>
<feature type="binding site" evidence="20">
    <location>
        <position position="93"/>
    </location>
    <ligand>
        <name>Cu cation</name>
        <dbReference type="ChEBI" id="CHEBI:23378"/>
    </ligand>
</feature>
<dbReference type="Gene3D" id="1.10.287.130">
    <property type="match status" value="1"/>
</dbReference>
<keyword evidence="6 18" id="KW-0479">Metal-binding</keyword>
<reference evidence="27" key="1">
    <citation type="submission" date="2024-03" db="EMBL/GenBank/DDBJ databases">
        <title>WGS assembly of Saponaria officinalis var. Norfolk2.</title>
        <authorList>
            <person name="Jenkins J."/>
            <person name="Shu S."/>
            <person name="Grimwood J."/>
            <person name="Barry K."/>
            <person name="Goodstein D."/>
            <person name="Schmutz J."/>
            <person name="Leebens-Mack J."/>
            <person name="Osbourn A."/>
        </authorList>
    </citation>
    <scope>NUCLEOTIDE SEQUENCE [LARGE SCALE GENOMIC DNA]</scope>
    <source>
        <strain evidence="27">JIC</strain>
    </source>
</reference>
<evidence type="ECO:0000256" key="25">
    <source>
        <dbReference type="SAM" id="SignalP"/>
    </source>
</evidence>
<dbReference type="Gene3D" id="3.30.565.10">
    <property type="entry name" value="Histidine kinase-like ATPase, C-terminal domain"/>
    <property type="match status" value="1"/>
</dbReference>
<dbReference type="PANTHER" id="PTHR24423:SF633">
    <property type="entry name" value="ETHYLENE RECEPTOR 2"/>
    <property type="match status" value="1"/>
</dbReference>
<evidence type="ECO:0000256" key="2">
    <source>
        <dbReference type="ARBA" id="ARBA00009842"/>
    </source>
</evidence>
<evidence type="ECO:0000256" key="13">
    <source>
        <dbReference type="ARBA" id="ARBA00023008"/>
    </source>
</evidence>
<evidence type="ECO:0000256" key="7">
    <source>
        <dbReference type="ARBA" id="ARBA00022741"/>
    </source>
</evidence>
<keyword evidence="15 18" id="KW-0472">Membrane</keyword>
<dbReference type="InterPro" id="IPR014525">
    <property type="entry name" value="ETR"/>
</dbReference>
<dbReference type="SMART" id="SM00065">
    <property type="entry name" value="GAF"/>
    <property type="match status" value="1"/>
</dbReference>
<keyword evidence="5 24" id="KW-0812">Transmembrane</keyword>
<feature type="transmembrane region" description="Helical" evidence="24">
    <location>
        <begin position="77"/>
        <end position="96"/>
    </location>
</feature>
<dbReference type="CDD" id="cd16938">
    <property type="entry name" value="HATPase_ETR2_ERS2-EIN4-like"/>
    <property type="match status" value="1"/>
</dbReference>
<feature type="binding site" evidence="20">
    <location>
        <position position="89"/>
    </location>
    <ligand>
        <name>Cu cation</name>
        <dbReference type="ChEBI" id="CHEBI:23378"/>
    </ligand>
</feature>
<dbReference type="InterPro" id="IPR011006">
    <property type="entry name" value="CheY-like_superfamily"/>
</dbReference>
<evidence type="ECO:0000256" key="22">
    <source>
        <dbReference type="PIRSR" id="PIRSR026389-4"/>
    </source>
</evidence>
<dbReference type="Gene3D" id="3.30.450.40">
    <property type="match status" value="1"/>
</dbReference>
<evidence type="ECO:0000256" key="10">
    <source>
        <dbReference type="ARBA" id="ARBA00022824"/>
    </source>
</evidence>
<dbReference type="GO" id="GO:0005524">
    <property type="term" value="F:ATP binding"/>
    <property type="evidence" value="ECO:0007669"/>
    <property type="project" value="UniProtKB-UniRule"/>
</dbReference>
<dbReference type="Gene3D" id="3.40.50.2300">
    <property type="match status" value="1"/>
</dbReference>
<feature type="disulfide bond" description="Interchain" evidence="21">
    <location>
        <position position="29"/>
    </location>
</feature>
<dbReference type="Proteomes" id="UP001443914">
    <property type="component" value="Unassembled WGS sequence"/>
</dbReference>
<feature type="binding site" evidence="19">
    <location>
        <position position="544"/>
    </location>
    <ligand>
        <name>ADP</name>
        <dbReference type="ChEBI" id="CHEBI:456216"/>
    </ligand>
</feature>
<keyword evidence="7 18" id="KW-0547">Nucleotide-binding</keyword>
<dbReference type="AlphaFoldDB" id="A0AAW1KYK7"/>
<evidence type="ECO:0000313" key="28">
    <source>
        <dbReference type="Proteomes" id="UP001443914"/>
    </source>
</evidence>
<keyword evidence="11 18" id="KW-0067">ATP-binding</keyword>
<comment type="caution">
    <text evidence="23">Lacks conserved residue(s) required for the propagation of feature annotation.</text>
</comment>
<dbReference type="GO" id="GO:0051740">
    <property type="term" value="F:ethylene binding"/>
    <property type="evidence" value="ECO:0007669"/>
    <property type="project" value="UniProtKB-UniRule"/>
</dbReference>
<evidence type="ECO:0000256" key="12">
    <source>
        <dbReference type="ARBA" id="ARBA00022989"/>
    </source>
</evidence>
<feature type="domain" description="Response regulatory" evidence="26">
    <location>
        <begin position="623"/>
        <end position="742"/>
    </location>
</feature>
<dbReference type="SUPFAM" id="SSF55781">
    <property type="entry name" value="GAF domain-like"/>
    <property type="match status" value="1"/>
</dbReference>
<keyword evidence="10 18" id="KW-0256">Endoplasmic reticulum</keyword>
<dbReference type="PIRSF" id="PIRSF026389">
    <property type="entry name" value="Ethyln_sen_HK"/>
    <property type="match status" value="1"/>
</dbReference>
<accession>A0AAW1KYK7</accession>
<keyword evidence="17 18" id="KW-0675">Receptor</keyword>
<keyword evidence="4 18" id="KW-0808">Transferase</keyword>
<organism evidence="27 28">
    <name type="scientific">Saponaria officinalis</name>
    <name type="common">Common soapwort</name>
    <name type="synonym">Lychnis saponaria</name>
    <dbReference type="NCBI Taxonomy" id="3572"/>
    <lineage>
        <taxon>Eukaryota</taxon>
        <taxon>Viridiplantae</taxon>
        <taxon>Streptophyta</taxon>
        <taxon>Embryophyta</taxon>
        <taxon>Tracheophyta</taxon>
        <taxon>Spermatophyta</taxon>
        <taxon>Magnoliopsida</taxon>
        <taxon>eudicotyledons</taxon>
        <taxon>Gunneridae</taxon>
        <taxon>Pentapetalae</taxon>
        <taxon>Caryophyllales</taxon>
        <taxon>Caryophyllaceae</taxon>
        <taxon>Caryophylleae</taxon>
        <taxon>Saponaria</taxon>
    </lineage>
</organism>
<evidence type="ECO:0000256" key="8">
    <source>
        <dbReference type="ARBA" id="ARBA00022745"/>
    </source>
</evidence>
<keyword evidence="16 21" id="KW-1015">Disulfide bond</keyword>
<evidence type="ECO:0000256" key="24">
    <source>
        <dbReference type="SAM" id="Phobius"/>
    </source>
</evidence>
<evidence type="ECO:0000256" key="16">
    <source>
        <dbReference type="ARBA" id="ARBA00023157"/>
    </source>
</evidence>
<dbReference type="GO" id="GO:0038199">
    <property type="term" value="F:ethylene receptor activity"/>
    <property type="evidence" value="ECO:0007669"/>
    <property type="project" value="UniProtKB-UniRule"/>
</dbReference>
<dbReference type="GO" id="GO:0005789">
    <property type="term" value="C:endoplasmic reticulum membrane"/>
    <property type="evidence" value="ECO:0007669"/>
    <property type="project" value="UniProtKB-SubCell"/>
</dbReference>
<feature type="signal peptide" evidence="25">
    <location>
        <begin position="1"/>
        <end position="20"/>
    </location>
</feature>
<evidence type="ECO:0000256" key="11">
    <source>
        <dbReference type="ARBA" id="ARBA00022840"/>
    </source>
</evidence>
<keyword evidence="8 18" id="KW-0936">Ethylene signaling pathway</keyword>
<evidence type="ECO:0000256" key="20">
    <source>
        <dbReference type="PIRSR" id="PIRSR026389-2"/>
    </source>
</evidence>
<feature type="transmembrane region" description="Helical" evidence="24">
    <location>
        <begin position="116"/>
        <end position="137"/>
    </location>
</feature>
<evidence type="ECO:0000256" key="9">
    <source>
        <dbReference type="ARBA" id="ARBA00022777"/>
    </source>
</evidence>
<dbReference type="EMBL" id="JBDFQZ010000005">
    <property type="protein sequence ID" value="KAK9724386.1"/>
    <property type="molecule type" value="Genomic_DNA"/>
</dbReference>
<keyword evidence="13 18" id="KW-0186">Copper</keyword>
<dbReference type="InterPro" id="IPR001789">
    <property type="entry name" value="Sig_transdc_resp-reg_receiver"/>
</dbReference>
<evidence type="ECO:0000256" key="18">
    <source>
        <dbReference type="PIRNR" id="PIRNR026389"/>
    </source>
</evidence>
<gene>
    <name evidence="27" type="ORF">RND81_05G068900</name>
</gene>
<dbReference type="Pfam" id="PF00072">
    <property type="entry name" value="Response_reg"/>
    <property type="match status" value="1"/>
</dbReference>
<keyword evidence="3" id="KW-0597">Phosphoprotein</keyword>
<comment type="subcellular location">
    <subcellularLocation>
        <location evidence="1">Endoplasmic reticulum membrane</location>
        <topology evidence="1">Multi-pass membrane protein</topology>
    </subcellularLocation>
</comment>
<comment type="function">
    <text evidence="18">May act early in the ethylene signal transduction pathway, possibly as an ethylene receptor, or as a regulator of the pathway.</text>
</comment>
<feature type="chain" id="PRO_5043912258" description="Ethylene receptor" evidence="25">
    <location>
        <begin position="21"/>
        <end position="744"/>
    </location>
</feature>
<feature type="cross-link" description="Glycyl lysine isopeptide (Lys-Gly) (interchain with G-Cter in ubiquitin)" evidence="22">
    <location>
        <position position="727"/>
    </location>
</feature>
<evidence type="ECO:0000256" key="15">
    <source>
        <dbReference type="ARBA" id="ARBA00023136"/>
    </source>
</evidence>
<evidence type="ECO:0000256" key="1">
    <source>
        <dbReference type="ARBA" id="ARBA00004477"/>
    </source>
</evidence>
<evidence type="ECO:0000256" key="5">
    <source>
        <dbReference type="ARBA" id="ARBA00022692"/>
    </source>
</evidence>
<comment type="caution">
    <text evidence="27">The sequence shown here is derived from an EMBL/GenBank/DDBJ whole genome shotgun (WGS) entry which is preliminary data.</text>
</comment>
<sequence length="744" mass="83356">MSTRLYCGLLVCALLISVSATENNEFSRCDCEDEGFWSIASILECQRVSDFLIAVAYFSISIELLYFLSCSNVPFKWLLFQFIAFIVLCGITHLLHGWTYGPHRFQLAIAVTTFKFLTALVSCATAITLVTLIPLLLKVKVREFMLKKKTRDLGRKVGIIKRQSEAGWHVSMLTHEIRKSLDKHTILYTVIVELSKTLHLQNCVVWMPNENKTEVILTHDLNGENFPDFSKRRLPYDIPDVNRITESDEVELLGTDSALARESCGGSEDYGAVCAVRMPMPVCYALLVLVLPSGQKRSWTKHEVEIIKVVAEQVAVAISHATVVEESRLVTEKLAEQNRALQYAQKNAITLSEAPDLFQKAMRNGMRKPMLSILGLLSVLKDENLSSEQKTIVNTMMKSGNVLSLLMNDITDNSPKERARFTSEIRSFGLHALVTEAACFAKCACAQNGLGFKIEVDRTLPHTVIGDERRVFQVIMHMVGNLVENNVGGGSLVFRVFSQHGSQGRNDQRWATWRSGSSDGYVYVRFEVEVSSNVIFPDHLVVAKKHSDQRCDSGNLYRDFSFGICQQLVQLLQGNIWVVPNPQGFLQSMVLALRFQLQSSVEIVISETSESSESSNLKFKGLSVLLADDDDMNRAVTKKLLEKLGCAVTSVSSGLECLAALSPSGASYDIVLLELHMDDLDGFEVATRVRKRNSRTRNWPLIVALSTSDDEECYWERFRQIDGAIRKPIVLQDIVDAFHGLMQV</sequence>
<comment type="similarity">
    <text evidence="2 18">Belongs to the ethylene receptor family.</text>
</comment>
<dbReference type="InterPro" id="IPR058544">
    <property type="entry name" value="ETR1_N"/>
</dbReference>
<evidence type="ECO:0000259" key="26">
    <source>
        <dbReference type="PROSITE" id="PS50110"/>
    </source>
</evidence>
<evidence type="ECO:0000256" key="19">
    <source>
        <dbReference type="PIRSR" id="PIRSR026389-1"/>
    </source>
</evidence>
<comment type="cofactor">
    <cofactor evidence="20">
        <name>Cu cation</name>
        <dbReference type="ChEBI" id="CHEBI:23378"/>
    </cofactor>
    <text evidence="20">Binds 1 copper ion per dimer.</text>
</comment>
<dbReference type="InterPro" id="IPR029016">
    <property type="entry name" value="GAF-like_dom_sf"/>
</dbReference>
<dbReference type="Pfam" id="PF25487">
    <property type="entry name" value="ETR1_N"/>
    <property type="match status" value="1"/>
</dbReference>
<evidence type="ECO:0000256" key="17">
    <source>
        <dbReference type="ARBA" id="ARBA00023170"/>
    </source>
</evidence>
<protein>
    <recommendedName>
        <fullName evidence="18">Ethylene receptor</fullName>
    </recommendedName>
</protein>
<proteinExistence type="inferred from homology"/>
<evidence type="ECO:0000256" key="23">
    <source>
        <dbReference type="PROSITE-ProRule" id="PRU00169"/>
    </source>
</evidence>
<keyword evidence="12 24" id="KW-1133">Transmembrane helix</keyword>
<evidence type="ECO:0000256" key="6">
    <source>
        <dbReference type="ARBA" id="ARBA00022723"/>
    </source>
</evidence>
<keyword evidence="25" id="KW-0732">Signal</keyword>
<dbReference type="PROSITE" id="PS50110">
    <property type="entry name" value="RESPONSE_REGULATORY"/>
    <property type="match status" value="1"/>
</dbReference>
<name>A0AAW1KYK7_SAPOF</name>
<dbReference type="SMART" id="SM00448">
    <property type="entry name" value="REC"/>
    <property type="match status" value="1"/>
</dbReference>
<keyword evidence="28" id="KW-1185">Reference proteome</keyword>
<dbReference type="SUPFAM" id="SSF52172">
    <property type="entry name" value="CheY-like"/>
    <property type="match status" value="1"/>
</dbReference>
<keyword evidence="9 18" id="KW-0418">Kinase</keyword>
<evidence type="ECO:0000256" key="4">
    <source>
        <dbReference type="ARBA" id="ARBA00022679"/>
    </source>
</evidence>
<evidence type="ECO:0000313" key="27">
    <source>
        <dbReference type="EMBL" id="KAK9724386.1"/>
    </source>
</evidence>
<dbReference type="Pfam" id="PF01590">
    <property type="entry name" value="GAF"/>
    <property type="match status" value="1"/>
</dbReference>
<dbReference type="InterPro" id="IPR036890">
    <property type="entry name" value="HATPase_C_sf"/>
</dbReference>
<evidence type="ECO:0000256" key="3">
    <source>
        <dbReference type="ARBA" id="ARBA00022553"/>
    </source>
</evidence>
<evidence type="ECO:0000256" key="21">
    <source>
        <dbReference type="PIRSR" id="PIRSR026389-3"/>
    </source>
</evidence>
<keyword evidence="14 18" id="KW-0902">Two-component regulatory system</keyword>
<dbReference type="InterPro" id="IPR003018">
    <property type="entry name" value="GAF"/>
</dbReference>
<dbReference type="PANTHER" id="PTHR24423">
    <property type="entry name" value="TWO-COMPONENT SENSOR HISTIDINE KINASE"/>
    <property type="match status" value="1"/>
</dbReference>
<feature type="disulfide bond" description="Interchain" evidence="21">
    <location>
        <position position="31"/>
    </location>
</feature>
<feature type="transmembrane region" description="Helical" evidence="24">
    <location>
        <begin position="51"/>
        <end position="70"/>
    </location>
</feature>
<dbReference type="GO" id="GO:0046872">
    <property type="term" value="F:metal ion binding"/>
    <property type="evidence" value="ECO:0007669"/>
    <property type="project" value="UniProtKB-UniRule"/>
</dbReference>